<dbReference type="EMBL" id="CAJHOE010000003">
    <property type="protein sequence ID" value="CAD7288591.1"/>
    <property type="molecule type" value="Genomic_DNA"/>
</dbReference>
<dbReference type="Proteomes" id="UP000789359">
    <property type="component" value="Unassembled WGS sequence"/>
</dbReference>
<proteinExistence type="predicted"/>
<dbReference type="PRINTS" id="PR00344">
    <property type="entry name" value="BCTRLSENSOR"/>
</dbReference>
<dbReference type="InterPro" id="IPR036097">
    <property type="entry name" value="HisK_dim/P_sf"/>
</dbReference>
<dbReference type="InterPro" id="IPR036890">
    <property type="entry name" value="HATPase_C_sf"/>
</dbReference>
<sequence>MEKNLKIPTIAVIIIMALFVLQSFWIIVSSQKEEVSNNIFGMMRFEEQVRRNFENGQILPDSLIYKYALYDSNDTIYFSTLQDLHKERTEKNFIKDGVLYYKNFFFFKERPFFIIIASELNVKREIFIVSLTLALALLVVSITIYLLFVTSAKPYKQAQKYLNDFFNDAMHELKTPLGVAKINLEMLGVENKNTKRISNALKQMQLLYDDVEYYIKRGYIKFPNEHINLCEFARERVRFLASLADTKRIKIVYDIEANLYVFISKIALQRLVDNTITNAIKYSPQDTNIILSVKKDESRVVFSVEDFGSGIKDVKKIFKRYEREDSVQGGFGIGLNIVEEICVKNDIIYNVRSELGKGSKFSYKLKLASLS</sequence>
<gene>
    <name evidence="9" type="primary">sasA_3</name>
    <name evidence="9" type="ORF">LMG8286_01411</name>
</gene>
<comment type="catalytic activity">
    <reaction evidence="1">
        <text>ATP + protein L-histidine = ADP + protein N-phospho-L-histidine.</text>
        <dbReference type="EC" id="2.7.13.3"/>
    </reaction>
</comment>
<dbReference type="SUPFAM" id="SSF47384">
    <property type="entry name" value="Homodimeric domain of signal transducing histidine kinase"/>
    <property type="match status" value="1"/>
</dbReference>
<keyword evidence="6" id="KW-0902">Two-component regulatory system</keyword>
<feature type="transmembrane region" description="Helical" evidence="7">
    <location>
        <begin position="7"/>
        <end position="28"/>
    </location>
</feature>
<dbReference type="SUPFAM" id="SSF55874">
    <property type="entry name" value="ATPase domain of HSP90 chaperone/DNA topoisomerase II/histidine kinase"/>
    <property type="match status" value="1"/>
</dbReference>
<dbReference type="RefSeq" id="WP_230057158.1">
    <property type="nucleotide sequence ID" value="NZ_CAJHOE010000003.1"/>
</dbReference>
<keyword evidence="7" id="KW-0472">Membrane</keyword>
<evidence type="ECO:0000256" key="3">
    <source>
        <dbReference type="ARBA" id="ARBA00022553"/>
    </source>
</evidence>
<feature type="domain" description="Histidine kinase" evidence="8">
    <location>
        <begin position="168"/>
        <end position="369"/>
    </location>
</feature>
<name>A0ABN7K7U3_9BACT</name>
<dbReference type="InterPro" id="IPR005467">
    <property type="entry name" value="His_kinase_dom"/>
</dbReference>
<evidence type="ECO:0000256" key="5">
    <source>
        <dbReference type="ARBA" id="ARBA00022777"/>
    </source>
</evidence>
<keyword evidence="7" id="KW-1133">Transmembrane helix</keyword>
<protein>
    <recommendedName>
        <fullName evidence="2">histidine kinase</fullName>
        <ecNumber evidence="2">2.7.13.3</ecNumber>
    </recommendedName>
</protein>
<keyword evidence="3" id="KW-0597">Phosphoprotein</keyword>
<keyword evidence="5" id="KW-0418">Kinase</keyword>
<dbReference type="Gene3D" id="3.30.565.10">
    <property type="entry name" value="Histidine kinase-like ATPase, C-terminal domain"/>
    <property type="match status" value="1"/>
</dbReference>
<dbReference type="SMART" id="SM00387">
    <property type="entry name" value="HATPase_c"/>
    <property type="match status" value="1"/>
</dbReference>
<dbReference type="Gene3D" id="1.10.287.130">
    <property type="match status" value="1"/>
</dbReference>
<keyword evidence="10" id="KW-1185">Reference proteome</keyword>
<evidence type="ECO:0000256" key="4">
    <source>
        <dbReference type="ARBA" id="ARBA00022679"/>
    </source>
</evidence>
<evidence type="ECO:0000256" key="2">
    <source>
        <dbReference type="ARBA" id="ARBA00012438"/>
    </source>
</evidence>
<dbReference type="InterPro" id="IPR050351">
    <property type="entry name" value="BphY/WalK/GraS-like"/>
</dbReference>
<dbReference type="PANTHER" id="PTHR45453">
    <property type="entry name" value="PHOSPHATE REGULON SENSOR PROTEIN PHOR"/>
    <property type="match status" value="1"/>
</dbReference>
<dbReference type="SMART" id="SM00388">
    <property type="entry name" value="HisKA"/>
    <property type="match status" value="1"/>
</dbReference>
<keyword evidence="7" id="KW-0812">Transmembrane</keyword>
<dbReference type="InterPro" id="IPR003661">
    <property type="entry name" value="HisK_dim/P_dom"/>
</dbReference>
<dbReference type="CDD" id="cd00082">
    <property type="entry name" value="HisKA"/>
    <property type="match status" value="1"/>
</dbReference>
<dbReference type="InterPro" id="IPR003594">
    <property type="entry name" value="HATPase_dom"/>
</dbReference>
<evidence type="ECO:0000256" key="1">
    <source>
        <dbReference type="ARBA" id="ARBA00000085"/>
    </source>
</evidence>
<dbReference type="Pfam" id="PF02518">
    <property type="entry name" value="HATPase_c"/>
    <property type="match status" value="1"/>
</dbReference>
<evidence type="ECO:0000256" key="6">
    <source>
        <dbReference type="ARBA" id="ARBA00023012"/>
    </source>
</evidence>
<dbReference type="Pfam" id="PF00512">
    <property type="entry name" value="HisKA"/>
    <property type="match status" value="1"/>
</dbReference>
<dbReference type="PROSITE" id="PS50109">
    <property type="entry name" value="HIS_KIN"/>
    <property type="match status" value="1"/>
</dbReference>
<feature type="transmembrane region" description="Helical" evidence="7">
    <location>
        <begin position="126"/>
        <end position="148"/>
    </location>
</feature>
<evidence type="ECO:0000313" key="10">
    <source>
        <dbReference type="Proteomes" id="UP000789359"/>
    </source>
</evidence>
<dbReference type="PANTHER" id="PTHR45453:SF1">
    <property type="entry name" value="PHOSPHATE REGULON SENSOR PROTEIN PHOR"/>
    <property type="match status" value="1"/>
</dbReference>
<dbReference type="InterPro" id="IPR004358">
    <property type="entry name" value="Sig_transdc_His_kin-like_C"/>
</dbReference>
<reference evidence="9 10" key="1">
    <citation type="submission" date="2020-11" db="EMBL/GenBank/DDBJ databases">
        <authorList>
            <person name="Peeters C."/>
        </authorList>
    </citation>
    <scope>NUCLEOTIDE SEQUENCE [LARGE SCALE GENOMIC DNA]</scope>
    <source>
        <strain evidence="9 10">LMG 8286</strain>
    </source>
</reference>
<evidence type="ECO:0000256" key="7">
    <source>
        <dbReference type="SAM" id="Phobius"/>
    </source>
</evidence>
<evidence type="ECO:0000259" key="8">
    <source>
        <dbReference type="PROSITE" id="PS50109"/>
    </source>
</evidence>
<accession>A0ABN7K7U3</accession>
<dbReference type="EC" id="2.7.13.3" evidence="2"/>
<comment type="caution">
    <text evidence="9">The sequence shown here is derived from an EMBL/GenBank/DDBJ whole genome shotgun (WGS) entry which is preliminary data.</text>
</comment>
<dbReference type="GO" id="GO:0016740">
    <property type="term" value="F:transferase activity"/>
    <property type="evidence" value="ECO:0007669"/>
    <property type="project" value="UniProtKB-KW"/>
</dbReference>
<evidence type="ECO:0000313" key="9">
    <source>
        <dbReference type="EMBL" id="CAD7288591.1"/>
    </source>
</evidence>
<keyword evidence="4 9" id="KW-0808">Transferase</keyword>
<organism evidence="9 10">
    <name type="scientific">Campylobacter suis</name>
    <dbReference type="NCBI Taxonomy" id="2790657"/>
    <lineage>
        <taxon>Bacteria</taxon>
        <taxon>Pseudomonadati</taxon>
        <taxon>Campylobacterota</taxon>
        <taxon>Epsilonproteobacteria</taxon>
        <taxon>Campylobacterales</taxon>
        <taxon>Campylobacteraceae</taxon>
        <taxon>Campylobacter</taxon>
    </lineage>
</organism>